<dbReference type="SUPFAM" id="SSF55469">
    <property type="entry name" value="FMN-dependent nitroreductase-like"/>
    <property type="match status" value="1"/>
</dbReference>
<protein>
    <submittedName>
        <fullName evidence="7">Nitroreductase</fullName>
    </submittedName>
</protein>
<sequence length="214" mass="24604">MRHSVRAFTDRLVSKEQIEKAIDYARHAASSKNMQPWRIAICQGSILQTLSKELIEAVYSGQKPAAELGESKENPIPDLYMDRARQCGYSLFQHKGIERHDKVARMEHWCENYRFFGASTVIFFYYDLSLPQHCLIDMGIFLERLMHSLEQQGLASCPQASLSSFPDIVNKHIKMPQELSPLFGLSLGYEDKDAHVNQFCTEKLAPKEITNWFS</sequence>
<feature type="domain" description="Nitroreductase" evidence="6">
    <location>
        <begin position="2"/>
        <end position="189"/>
    </location>
</feature>
<gene>
    <name evidence="7" type="ORF">LNTAR_16032</name>
</gene>
<accession>A6DMK4</accession>
<evidence type="ECO:0000256" key="3">
    <source>
        <dbReference type="ARBA" id="ARBA00022630"/>
    </source>
</evidence>
<dbReference type="OrthoDB" id="9784375at2"/>
<keyword evidence="5" id="KW-0560">Oxidoreductase</keyword>
<keyword evidence="3" id="KW-0285">Flavoprotein</keyword>
<dbReference type="Proteomes" id="UP000004947">
    <property type="component" value="Unassembled WGS sequence"/>
</dbReference>
<dbReference type="PANTHER" id="PTHR43673">
    <property type="entry name" value="NAD(P)H NITROREDUCTASE YDGI-RELATED"/>
    <property type="match status" value="1"/>
</dbReference>
<evidence type="ECO:0000256" key="1">
    <source>
        <dbReference type="ARBA" id="ARBA00001917"/>
    </source>
</evidence>
<comment type="similarity">
    <text evidence="2">Belongs to the nitroreductase family.</text>
</comment>
<reference evidence="7 8" key="1">
    <citation type="journal article" date="2010" name="J. Bacteriol.">
        <title>Genome sequence of Lentisphaera araneosa HTCC2155T, the type species of the order Lentisphaerales in the phylum Lentisphaerae.</title>
        <authorList>
            <person name="Thrash J.C."/>
            <person name="Cho J.C."/>
            <person name="Vergin K.L."/>
            <person name="Morris R.M."/>
            <person name="Giovannoni S.J."/>
        </authorList>
    </citation>
    <scope>NUCLEOTIDE SEQUENCE [LARGE SCALE GENOMIC DNA]</scope>
    <source>
        <strain evidence="7 8">HTCC2155</strain>
    </source>
</reference>
<evidence type="ECO:0000313" key="8">
    <source>
        <dbReference type="Proteomes" id="UP000004947"/>
    </source>
</evidence>
<evidence type="ECO:0000256" key="5">
    <source>
        <dbReference type="ARBA" id="ARBA00023002"/>
    </source>
</evidence>
<name>A6DMK4_9BACT</name>
<evidence type="ECO:0000256" key="4">
    <source>
        <dbReference type="ARBA" id="ARBA00022643"/>
    </source>
</evidence>
<comment type="caution">
    <text evidence="7">The sequence shown here is derived from an EMBL/GenBank/DDBJ whole genome shotgun (WGS) entry which is preliminary data.</text>
</comment>
<dbReference type="AlphaFoldDB" id="A6DMK4"/>
<keyword evidence="4" id="KW-0288">FMN</keyword>
<keyword evidence="8" id="KW-1185">Reference proteome</keyword>
<dbReference type="Pfam" id="PF00881">
    <property type="entry name" value="Nitroreductase"/>
    <property type="match status" value="1"/>
</dbReference>
<evidence type="ECO:0000256" key="2">
    <source>
        <dbReference type="ARBA" id="ARBA00007118"/>
    </source>
</evidence>
<dbReference type="InterPro" id="IPR029479">
    <property type="entry name" value="Nitroreductase"/>
</dbReference>
<dbReference type="Gene3D" id="3.40.109.10">
    <property type="entry name" value="NADH Oxidase"/>
    <property type="match status" value="1"/>
</dbReference>
<proteinExistence type="inferred from homology"/>
<organism evidence="7 8">
    <name type="scientific">Lentisphaera araneosa HTCC2155</name>
    <dbReference type="NCBI Taxonomy" id="313628"/>
    <lineage>
        <taxon>Bacteria</taxon>
        <taxon>Pseudomonadati</taxon>
        <taxon>Lentisphaerota</taxon>
        <taxon>Lentisphaeria</taxon>
        <taxon>Lentisphaerales</taxon>
        <taxon>Lentisphaeraceae</taxon>
        <taxon>Lentisphaera</taxon>
    </lineage>
</organism>
<evidence type="ECO:0000313" key="7">
    <source>
        <dbReference type="EMBL" id="EDM27194.1"/>
    </source>
</evidence>
<dbReference type="eggNOG" id="COG0778">
    <property type="taxonomic scope" value="Bacteria"/>
</dbReference>
<comment type="cofactor">
    <cofactor evidence="1">
        <name>FMN</name>
        <dbReference type="ChEBI" id="CHEBI:58210"/>
    </cofactor>
</comment>
<evidence type="ECO:0000259" key="6">
    <source>
        <dbReference type="Pfam" id="PF00881"/>
    </source>
</evidence>
<dbReference type="CDD" id="cd02136">
    <property type="entry name" value="PnbA_NfnB-like"/>
    <property type="match status" value="1"/>
</dbReference>
<dbReference type="GO" id="GO:0016491">
    <property type="term" value="F:oxidoreductase activity"/>
    <property type="evidence" value="ECO:0007669"/>
    <property type="project" value="UniProtKB-KW"/>
</dbReference>
<dbReference type="InterPro" id="IPR000415">
    <property type="entry name" value="Nitroreductase-like"/>
</dbReference>
<dbReference type="STRING" id="313628.LNTAR_16032"/>
<dbReference type="EMBL" id="ABCK01000011">
    <property type="protein sequence ID" value="EDM27194.1"/>
    <property type="molecule type" value="Genomic_DNA"/>
</dbReference>
<dbReference type="PANTHER" id="PTHR43673:SF2">
    <property type="entry name" value="NITROREDUCTASE"/>
    <property type="match status" value="1"/>
</dbReference>
<dbReference type="RefSeq" id="WP_007279102.1">
    <property type="nucleotide sequence ID" value="NZ_ABCK01000011.1"/>
</dbReference>